<dbReference type="InterPro" id="IPR015942">
    <property type="entry name" value="Asp/Glu/hydantoin_racemase"/>
</dbReference>
<protein>
    <submittedName>
        <fullName evidence="1">Asp/Glu/hydantoin racemase</fullName>
    </submittedName>
</protein>
<accession>A0A516SCK6</accession>
<dbReference type="KEGG" id="cari:FNU76_05160"/>
<dbReference type="EMBL" id="CP041730">
    <property type="protein sequence ID" value="QDQ25788.1"/>
    <property type="molecule type" value="Genomic_DNA"/>
</dbReference>
<organism evidence="1 2">
    <name type="scientific">Chitinimonas arctica</name>
    <dbReference type="NCBI Taxonomy" id="2594795"/>
    <lineage>
        <taxon>Bacteria</taxon>
        <taxon>Pseudomonadati</taxon>
        <taxon>Pseudomonadota</taxon>
        <taxon>Betaproteobacteria</taxon>
        <taxon>Neisseriales</taxon>
        <taxon>Chitinibacteraceae</taxon>
        <taxon>Chitinimonas</taxon>
    </lineage>
</organism>
<dbReference type="AlphaFoldDB" id="A0A516SCK6"/>
<dbReference type="Proteomes" id="UP000317550">
    <property type="component" value="Chromosome"/>
</dbReference>
<gene>
    <name evidence="1" type="ORF">FNU76_05160</name>
</gene>
<keyword evidence="2" id="KW-1185">Reference proteome</keyword>
<sequence>MHKHITFLHTSAIHIETFARLVKAIDPDVKVEHVVEEALLTDAQRVGANDPALVMRVHDAMTKAASTGAPIVVCTCSTIGGAAERTPTDRHFVPIRIDRAMADRAVALGPSILVVAALESTLGPTRELLEESANSAGVAIEIEYLVAEGAWPHFLRGDWTAYFEAVVTAVNAIAPHSVSAIVLAQASMAPAAEALSGMGIEVLSSPSLGVQSVVEQLHNRRIGLVPTC</sequence>
<name>A0A516SCK6_9NEIS</name>
<dbReference type="OrthoDB" id="978447at2"/>
<dbReference type="RefSeq" id="WP_143856713.1">
    <property type="nucleotide sequence ID" value="NZ_CP041730.1"/>
</dbReference>
<evidence type="ECO:0000313" key="1">
    <source>
        <dbReference type="EMBL" id="QDQ25788.1"/>
    </source>
</evidence>
<reference evidence="2" key="1">
    <citation type="submission" date="2019-07" db="EMBL/GenBank/DDBJ databases">
        <title>Chitinimonas sp. nov., isolated from Ny-Alesund, arctica soil.</title>
        <authorList>
            <person name="Xu Q."/>
            <person name="Peng F."/>
        </authorList>
    </citation>
    <scope>NUCLEOTIDE SEQUENCE [LARGE SCALE GENOMIC DNA]</scope>
    <source>
        <strain evidence="2">R3-44</strain>
    </source>
</reference>
<proteinExistence type="predicted"/>
<evidence type="ECO:0000313" key="2">
    <source>
        <dbReference type="Proteomes" id="UP000317550"/>
    </source>
</evidence>
<dbReference type="Pfam" id="PF01177">
    <property type="entry name" value="Asp_Glu_race"/>
    <property type="match status" value="1"/>
</dbReference>